<dbReference type="KEGG" id="vg:26523222"/>
<dbReference type="RefSeq" id="YP_009187614.1">
    <property type="nucleotide sequence ID" value="NC_028659.1"/>
</dbReference>
<dbReference type="SUPFAM" id="SSF55874">
    <property type="entry name" value="ATPase domain of HSP90 chaperone/DNA topoisomerase II/histidine kinase"/>
    <property type="match status" value="1"/>
</dbReference>
<sequence>MIIERNEKKVEVSTNVKRYQAGIAINAETFSILIDGIYEDKILAACREPLFNAVDAHTEAGCRDKPIIIHSPTDLEPWYSVKDGGIGMDFDMVTQTFMMLGSSTKRESNDLIGAKGIGSKAPFTVTDMFSVISIKDGTKTVYSVHKDQGIPEVVPLHESKTIEENGVEIKFNVDPAETEKYRRAIISCLRYAKFPYEINDPFVTSSIRDRTYPVQYTFKDEESGWMLEMYSSVSNNADSVVVMGQQPYKSKFLSNNPEWPLMMVSIPIGDCDVNPGREWTIEGKNDRGFEERLKTFVQTALDRRGEEIYHELRKLPKLADVLEYMKRVGGWFATKYGAKYIAELFRDYVDSVSVKECVTYNGHGEKRRTDKDYSYADMMNGYHLVYNDDNKLVRSKCNQLFDVTGKAVYLTDNLGVAQMCDNPFFAGMIHKLSDLEKRPASKSDKKYGGYSLYEPGHPVWIIEQSGAIRKTRISRAEFDDIKYAMIYSGGQARGTCDLGSTAYLSNRHQPETFLSDLGIDDKLYIVPLNRVSWLDDDVRMITQDDLYKVASSNLLDYHLNQLTRQREYRSLLDDLKGIGVEVVKDPEYKEKVNMASTLYHVKGYYSAERTAKRIVNGRIRVGKSLINKVKERYPLLKHIPMEHFNSPEVAEYRKFIDSKGEK</sequence>
<dbReference type="Pfam" id="PF13589">
    <property type="entry name" value="HATPase_c_3"/>
    <property type="match status" value="1"/>
</dbReference>
<dbReference type="Proteomes" id="UP000203990">
    <property type="component" value="Segment"/>
</dbReference>
<reference evidence="1 2" key="1">
    <citation type="submission" date="2015-10" db="EMBL/GenBank/DDBJ databases">
        <title>Complete genome sequence of Klebsiella pneumoniae bacteriophage vB_KpnM_KB57.</title>
        <authorList>
            <person name="Volozhantsev N.V."/>
            <person name="Popova A.V."/>
            <person name="Krasilnikova V.M."/>
            <person name="Bogun A.G."/>
        </authorList>
    </citation>
    <scope>NUCLEOTIDE SEQUENCE [LARGE SCALE GENOMIC DNA]</scope>
</reference>
<proteinExistence type="predicted"/>
<evidence type="ECO:0000313" key="2">
    <source>
        <dbReference type="Proteomes" id="UP000203990"/>
    </source>
</evidence>
<gene>
    <name evidence="1" type="ORF">KB57_001</name>
</gene>
<dbReference type="InterPro" id="IPR036890">
    <property type="entry name" value="HATPase_C_sf"/>
</dbReference>
<dbReference type="Gene3D" id="3.30.565.10">
    <property type="entry name" value="Histidine kinase-like ATPase, C-terminal domain"/>
    <property type="match status" value="1"/>
</dbReference>
<accession>A0A0S1S1E1</accession>
<dbReference type="EMBL" id="KT934943">
    <property type="protein sequence ID" value="ALM02398.1"/>
    <property type="molecule type" value="Genomic_DNA"/>
</dbReference>
<evidence type="ECO:0000313" key="1">
    <source>
        <dbReference type="EMBL" id="ALM02398.1"/>
    </source>
</evidence>
<dbReference type="OrthoDB" id="1235at10239"/>
<protein>
    <submittedName>
        <fullName evidence="1">RIIA protein</fullName>
    </submittedName>
</protein>
<organism evidence="1 2">
    <name type="scientific">Klebsiella phage vB_KpnM_KB57</name>
    <dbReference type="NCBI Taxonomy" id="1719140"/>
    <lineage>
        <taxon>Viruses</taxon>
        <taxon>Duplodnaviria</taxon>
        <taxon>Heunggongvirae</taxon>
        <taxon>Uroviricota</taxon>
        <taxon>Caudoviricetes</taxon>
        <taxon>Vequintavirinae</taxon>
        <taxon>Mydovirus</taxon>
        <taxon>Mydovirus KB57</taxon>
    </lineage>
</organism>
<keyword evidence="2" id="KW-1185">Reference proteome</keyword>
<name>A0A0S1S1E1_9CAUD</name>
<dbReference type="GeneID" id="26523222"/>